<organism evidence="1">
    <name type="scientific">viral metagenome</name>
    <dbReference type="NCBI Taxonomy" id="1070528"/>
    <lineage>
        <taxon>unclassified sequences</taxon>
        <taxon>metagenomes</taxon>
        <taxon>organismal metagenomes</taxon>
    </lineage>
</organism>
<dbReference type="EMBL" id="MN739773">
    <property type="protein sequence ID" value="QHT25639.1"/>
    <property type="molecule type" value="Genomic_DNA"/>
</dbReference>
<dbReference type="AlphaFoldDB" id="A0A6C0EBJ4"/>
<sequence>MTKDNGTLMKKCKNAYSHFQSFYLRGTEQ</sequence>
<reference evidence="1" key="1">
    <citation type="journal article" date="2020" name="Nature">
        <title>Giant virus diversity and host interactions through global metagenomics.</title>
        <authorList>
            <person name="Schulz F."/>
            <person name="Roux S."/>
            <person name="Paez-Espino D."/>
            <person name="Jungbluth S."/>
            <person name="Walsh D.A."/>
            <person name="Denef V.J."/>
            <person name="McMahon K.D."/>
            <person name="Konstantinidis K.T."/>
            <person name="Eloe-Fadrosh E.A."/>
            <person name="Kyrpides N.C."/>
            <person name="Woyke T."/>
        </authorList>
    </citation>
    <scope>NUCLEOTIDE SEQUENCE</scope>
    <source>
        <strain evidence="1">GVMAG-M-3300023179-27</strain>
    </source>
</reference>
<name>A0A6C0EBJ4_9ZZZZ</name>
<protein>
    <submittedName>
        <fullName evidence="1">Uncharacterized protein</fullName>
    </submittedName>
</protein>
<evidence type="ECO:0000313" key="1">
    <source>
        <dbReference type="EMBL" id="QHT25639.1"/>
    </source>
</evidence>
<proteinExistence type="predicted"/>
<accession>A0A6C0EBJ4</accession>